<dbReference type="GO" id="GO:0006780">
    <property type="term" value="P:uroporphyrinogen III biosynthetic process"/>
    <property type="evidence" value="ECO:0007669"/>
    <property type="project" value="UniProtKB-UniRule"/>
</dbReference>
<feature type="domain" description="Tetrapyrrole biosynthesis uroporphyrinogen III synthase" evidence="10">
    <location>
        <begin position="25"/>
        <end position="243"/>
    </location>
</feature>
<evidence type="ECO:0000256" key="7">
    <source>
        <dbReference type="ARBA" id="ARBA00040167"/>
    </source>
</evidence>
<organism evidence="11 12">
    <name type="scientific">Ureibacillus xyleni</name>
    <dbReference type="NCBI Taxonomy" id="614648"/>
    <lineage>
        <taxon>Bacteria</taxon>
        <taxon>Bacillati</taxon>
        <taxon>Bacillota</taxon>
        <taxon>Bacilli</taxon>
        <taxon>Bacillales</taxon>
        <taxon>Caryophanaceae</taxon>
        <taxon>Ureibacillus</taxon>
    </lineage>
</organism>
<name>A0A285SB22_9BACL</name>
<dbReference type="EMBL" id="OBMQ01000003">
    <property type="protein sequence ID" value="SOC02625.1"/>
    <property type="molecule type" value="Genomic_DNA"/>
</dbReference>
<evidence type="ECO:0000259" key="10">
    <source>
        <dbReference type="Pfam" id="PF02602"/>
    </source>
</evidence>
<dbReference type="AlphaFoldDB" id="A0A285SB22"/>
<protein>
    <recommendedName>
        <fullName evidence="7 9">Uroporphyrinogen-III synthase</fullName>
        <ecNumber evidence="3 9">4.2.1.75</ecNumber>
    </recommendedName>
</protein>
<dbReference type="InterPro" id="IPR039793">
    <property type="entry name" value="UROS/Hem4"/>
</dbReference>
<sequence length="253" mass="28410">MRNLPLRGITVVVTGTKITTTILSKVQSLGGEAHACPLIDTKEIIEPYDYIQLQMARNLDWLIFTSQNAVKAFLNKTKQNKMEPIEFKGKIAAVGKKTTQLLEQNGFNVDFMPSIYSADVFVKEFPVISGENPRCMFIRGKKAKDTLKKGLPFRIKEWNVYETVENIAMVEPLIHLIQTVEKPIVIFASPSAVDVYAKHVAPIIESSKVDLAAIGHITESAIHHYGMDVTYKPKTYTMESVIEEIVKKEDANL</sequence>
<comment type="pathway">
    <text evidence="1 9">Porphyrin-containing compound metabolism; protoporphyrin-IX biosynthesis; coproporphyrinogen-III from 5-aminolevulinate: step 3/4.</text>
</comment>
<accession>A0A285SB22</accession>
<dbReference type="PANTHER" id="PTHR38042:SF1">
    <property type="entry name" value="UROPORPHYRINOGEN-III SYNTHASE, CHLOROPLASTIC"/>
    <property type="match status" value="1"/>
</dbReference>
<dbReference type="Proteomes" id="UP000219636">
    <property type="component" value="Unassembled WGS sequence"/>
</dbReference>
<evidence type="ECO:0000256" key="5">
    <source>
        <dbReference type="ARBA" id="ARBA00023244"/>
    </source>
</evidence>
<evidence type="ECO:0000313" key="12">
    <source>
        <dbReference type="Proteomes" id="UP000219636"/>
    </source>
</evidence>
<keyword evidence="12" id="KW-1185">Reference proteome</keyword>
<dbReference type="OrthoDB" id="9815856at2"/>
<dbReference type="GO" id="GO:0004852">
    <property type="term" value="F:uroporphyrinogen-III synthase activity"/>
    <property type="evidence" value="ECO:0007669"/>
    <property type="project" value="UniProtKB-UniRule"/>
</dbReference>
<dbReference type="Pfam" id="PF02602">
    <property type="entry name" value="HEM4"/>
    <property type="match status" value="1"/>
</dbReference>
<dbReference type="CDD" id="cd06578">
    <property type="entry name" value="HemD"/>
    <property type="match status" value="1"/>
</dbReference>
<evidence type="ECO:0000256" key="3">
    <source>
        <dbReference type="ARBA" id="ARBA00013109"/>
    </source>
</evidence>
<dbReference type="Gene3D" id="3.40.50.10090">
    <property type="match status" value="2"/>
</dbReference>
<comment type="similarity">
    <text evidence="2 9">Belongs to the uroporphyrinogen-III synthase family.</text>
</comment>
<evidence type="ECO:0000256" key="4">
    <source>
        <dbReference type="ARBA" id="ARBA00023239"/>
    </source>
</evidence>
<dbReference type="PANTHER" id="PTHR38042">
    <property type="entry name" value="UROPORPHYRINOGEN-III SYNTHASE, CHLOROPLASTIC"/>
    <property type="match status" value="1"/>
</dbReference>
<evidence type="ECO:0000256" key="8">
    <source>
        <dbReference type="ARBA" id="ARBA00048617"/>
    </source>
</evidence>
<evidence type="ECO:0000256" key="6">
    <source>
        <dbReference type="ARBA" id="ARBA00037589"/>
    </source>
</evidence>
<dbReference type="InterPro" id="IPR036108">
    <property type="entry name" value="4pyrrol_syn_uPrphyn_synt_sf"/>
</dbReference>
<dbReference type="UniPathway" id="UPA00251">
    <property type="reaction ID" value="UER00320"/>
</dbReference>
<gene>
    <name evidence="11" type="ORF">SAMN05880501_10377</name>
</gene>
<dbReference type="RefSeq" id="WP_097072765.1">
    <property type="nucleotide sequence ID" value="NZ_OBMQ01000003.1"/>
</dbReference>
<comment type="function">
    <text evidence="6 9">Catalyzes cyclization of the linear tetrapyrrole, hydroxymethylbilane, to the macrocyclic uroporphyrinogen III.</text>
</comment>
<proteinExistence type="inferred from homology"/>
<keyword evidence="5 9" id="KW-0627">Porphyrin biosynthesis</keyword>
<dbReference type="InterPro" id="IPR003754">
    <property type="entry name" value="4pyrrol_synth_uPrphyn_synth"/>
</dbReference>
<keyword evidence="4 9" id="KW-0456">Lyase</keyword>
<evidence type="ECO:0000256" key="1">
    <source>
        <dbReference type="ARBA" id="ARBA00004772"/>
    </source>
</evidence>
<reference evidence="12" key="1">
    <citation type="submission" date="2017-08" db="EMBL/GenBank/DDBJ databases">
        <authorList>
            <person name="Varghese N."/>
            <person name="Submissions S."/>
        </authorList>
    </citation>
    <scope>NUCLEOTIDE SEQUENCE [LARGE SCALE GENOMIC DNA]</scope>
    <source>
        <strain evidence="12">JC22</strain>
    </source>
</reference>
<evidence type="ECO:0000313" key="11">
    <source>
        <dbReference type="EMBL" id="SOC02625.1"/>
    </source>
</evidence>
<dbReference type="GO" id="GO:0006782">
    <property type="term" value="P:protoporphyrinogen IX biosynthetic process"/>
    <property type="evidence" value="ECO:0007669"/>
    <property type="project" value="UniProtKB-UniRule"/>
</dbReference>
<dbReference type="EC" id="4.2.1.75" evidence="3 9"/>
<dbReference type="SUPFAM" id="SSF69618">
    <property type="entry name" value="HemD-like"/>
    <property type="match status" value="1"/>
</dbReference>
<comment type="catalytic activity">
    <reaction evidence="8 9">
        <text>hydroxymethylbilane = uroporphyrinogen III + H2O</text>
        <dbReference type="Rhea" id="RHEA:18965"/>
        <dbReference type="ChEBI" id="CHEBI:15377"/>
        <dbReference type="ChEBI" id="CHEBI:57308"/>
        <dbReference type="ChEBI" id="CHEBI:57845"/>
        <dbReference type="EC" id="4.2.1.75"/>
    </reaction>
</comment>
<evidence type="ECO:0000256" key="2">
    <source>
        <dbReference type="ARBA" id="ARBA00008133"/>
    </source>
</evidence>
<evidence type="ECO:0000256" key="9">
    <source>
        <dbReference type="RuleBase" id="RU366031"/>
    </source>
</evidence>